<evidence type="ECO:0000313" key="3">
    <source>
        <dbReference type="Proteomes" id="UP001241605"/>
    </source>
</evidence>
<evidence type="ECO:0000256" key="1">
    <source>
        <dbReference type="SAM" id="MobiDB-lite"/>
    </source>
</evidence>
<feature type="region of interest" description="Disordered" evidence="1">
    <location>
        <begin position="129"/>
        <end position="187"/>
    </location>
</feature>
<organism evidence="2 3">
    <name type="scientific">Tropicibacter oceani</name>
    <dbReference type="NCBI Taxonomy" id="3058420"/>
    <lineage>
        <taxon>Bacteria</taxon>
        <taxon>Pseudomonadati</taxon>
        <taxon>Pseudomonadota</taxon>
        <taxon>Alphaproteobacteria</taxon>
        <taxon>Rhodobacterales</taxon>
        <taxon>Roseobacteraceae</taxon>
        <taxon>Tropicibacter</taxon>
    </lineage>
</organism>
<evidence type="ECO:0000313" key="2">
    <source>
        <dbReference type="EMBL" id="WGW03905.1"/>
    </source>
</evidence>
<accession>A0ABY8QGZ7</accession>
<feature type="compositionally biased region" description="Basic and acidic residues" evidence="1">
    <location>
        <begin position="169"/>
        <end position="179"/>
    </location>
</feature>
<protein>
    <submittedName>
        <fullName evidence="2">Uncharacterized protein</fullName>
    </submittedName>
</protein>
<name>A0ABY8QGZ7_9RHOB</name>
<reference evidence="2 3" key="1">
    <citation type="submission" date="2023-05" db="EMBL/GenBank/DDBJ databases">
        <title>YMD87, complete Genome.</title>
        <authorList>
            <person name="Zhang J."/>
            <person name="Xu X."/>
        </authorList>
    </citation>
    <scope>NUCLEOTIDE SEQUENCE [LARGE SCALE GENOMIC DNA]</scope>
    <source>
        <strain evidence="2 3">YMD87</strain>
    </source>
</reference>
<feature type="compositionally biased region" description="Basic residues" evidence="1">
    <location>
        <begin position="141"/>
        <end position="168"/>
    </location>
</feature>
<proteinExistence type="predicted"/>
<dbReference type="EMBL" id="CP124616">
    <property type="protein sequence ID" value="WGW03905.1"/>
    <property type="molecule type" value="Genomic_DNA"/>
</dbReference>
<keyword evidence="3" id="KW-1185">Reference proteome</keyword>
<dbReference type="Proteomes" id="UP001241605">
    <property type="component" value="Chromosome"/>
</dbReference>
<gene>
    <name evidence="2" type="ORF">QF118_18620</name>
</gene>
<sequence length="187" mass="21101">MTHISFLCPPDLLGKIPEPIPASKALPDWFRALPREMGMADAPFTPIAPHHPGQIGADKPPFQGKQPLKFINPWRVLLPPGWSAAFVHPINHFELPFRAFNGAVDCDALDVPVNIPFLWVGTSPDIDLPAGHPHGAGHPLSARRHVPDRRSSRRNQGRGRPARHRLDRKHTEESVYAREWRRRHERG</sequence>
<dbReference type="RefSeq" id="WP_282300535.1">
    <property type="nucleotide sequence ID" value="NZ_CP124616.1"/>
</dbReference>